<organism evidence="1 2">
    <name type="scientific">Kitasatospora acidiphila</name>
    <dbReference type="NCBI Taxonomy" id="2567942"/>
    <lineage>
        <taxon>Bacteria</taxon>
        <taxon>Bacillati</taxon>
        <taxon>Actinomycetota</taxon>
        <taxon>Actinomycetes</taxon>
        <taxon>Kitasatosporales</taxon>
        <taxon>Streptomycetaceae</taxon>
        <taxon>Kitasatospora</taxon>
    </lineage>
</organism>
<sequence>MRIAVTRSGGFAGRTTRAELDTAARIDAPHVHALAREAVVGTSRLRGFGVPDGYHYMITVDNRTVYCADPNLTDSQRELISLVLHQGVELAG</sequence>
<evidence type="ECO:0000313" key="1">
    <source>
        <dbReference type="EMBL" id="TQF05465.1"/>
    </source>
</evidence>
<dbReference type="Proteomes" id="UP000319103">
    <property type="component" value="Unassembled WGS sequence"/>
</dbReference>
<name>A0A540W8X0_9ACTN</name>
<dbReference type="Pfam" id="PF20242">
    <property type="entry name" value="Emfourin"/>
    <property type="match status" value="1"/>
</dbReference>
<dbReference type="RefSeq" id="WP_141635940.1">
    <property type="nucleotide sequence ID" value="NZ_VIGB01000003.1"/>
</dbReference>
<proteinExistence type="predicted"/>
<dbReference type="OrthoDB" id="6956709at2"/>
<evidence type="ECO:0008006" key="3">
    <source>
        <dbReference type="Google" id="ProtNLM"/>
    </source>
</evidence>
<reference evidence="1 2" key="1">
    <citation type="submission" date="2019-06" db="EMBL/GenBank/DDBJ databases">
        <title>Description of Kitasatospora acidophila sp. nov. isolated from pine grove soil, and reclassification of Streptomyces novaecaesareae to Kitasatospora novaeceasareae comb. nov.</title>
        <authorList>
            <person name="Kim M.J."/>
        </authorList>
    </citation>
    <scope>NUCLEOTIDE SEQUENCE [LARGE SCALE GENOMIC DNA]</scope>
    <source>
        <strain evidence="1 2">MMS16-CNU292</strain>
    </source>
</reference>
<accession>A0A540W8X0</accession>
<comment type="caution">
    <text evidence="1">The sequence shown here is derived from an EMBL/GenBank/DDBJ whole genome shotgun (WGS) entry which is preliminary data.</text>
</comment>
<protein>
    <recommendedName>
        <fullName evidence="3">Metalloprotease</fullName>
    </recommendedName>
</protein>
<dbReference type="InterPro" id="IPR049457">
    <property type="entry name" value="Emfourin"/>
</dbReference>
<keyword evidence="2" id="KW-1185">Reference proteome</keyword>
<dbReference type="AlphaFoldDB" id="A0A540W8X0"/>
<gene>
    <name evidence="1" type="ORF">E6W39_28575</name>
</gene>
<dbReference type="EMBL" id="VIGB01000003">
    <property type="protein sequence ID" value="TQF05465.1"/>
    <property type="molecule type" value="Genomic_DNA"/>
</dbReference>
<evidence type="ECO:0000313" key="2">
    <source>
        <dbReference type="Proteomes" id="UP000319103"/>
    </source>
</evidence>